<dbReference type="AlphaFoldDB" id="A0A0G4E914"/>
<protein>
    <submittedName>
        <fullName evidence="2">Uncharacterized protein</fullName>
    </submittedName>
</protein>
<evidence type="ECO:0000256" key="1">
    <source>
        <dbReference type="SAM" id="MobiDB-lite"/>
    </source>
</evidence>
<feature type="region of interest" description="Disordered" evidence="1">
    <location>
        <begin position="192"/>
        <end position="240"/>
    </location>
</feature>
<gene>
    <name evidence="2" type="ORF">Vbra_6752</name>
</gene>
<feature type="region of interest" description="Disordered" evidence="1">
    <location>
        <begin position="290"/>
        <end position="319"/>
    </location>
</feature>
<accession>A0A0G4E914</accession>
<sequence>MTEHGTNTWWHSPFSSLISSLLPSDDASLPLGPAAHEADLDSASTRDTGRSADHDPPTVIHDAPERDLFRDLSFVSCLSYRSLSGDEGDEGDGYWDIDDFISVCSEGAALQMPSVCPARQEPHRLFPSPAGGERTRERPCGDAGSSDAARSSFKIPAIAIDTSDSCLALPPAEHDGYESPLSSVTVQSALPPLAASPSSPAAVPLQPRVKKMQPRRKSERQSYRAQNINGCRPPKHPAGPAPDPLFVIRGHVADRYLDACRVKQRAMGMELTSKPCFPIANMYTPRMRPLIPPTEEASPPPIELCSSSPSPVADGYLSE</sequence>
<feature type="compositionally biased region" description="Basic residues" evidence="1">
    <location>
        <begin position="208"/>
        <end position="218"/>
    </location>
</feature>
<organism evidence="2 3">
    <name type="scientific">Vitrella brassicaformis (strain CCMP3155)</name>
    <dbReference type="NCBI Taxonomy" id="1169540"/>
    <lineage>
        <taxon>Eukaryota</taxon>
        <taxon>Sar</taxon>
        <taxon>Alveolata</taxon>
        <taxon>Colpodellida</taxon>
        <taxon>Vitrellaceae</taxon>
        <taxon>Vitrella</taxon>
    </lineage>
</organism>
<reference evidence="2 3" key="1">
    <citation type="submission" date="2014-11" db="EMBL/GenBank/DDBJ databases">
        <authorList>
            <person name="Zhu J."/>
            <person name="Qi W."/>
            <person name="Song R."/>
        </authorList>
    </citation>
    <scope>NUCLEOTIDE SEQUENCE [LARGE SCALE GENOMIC DNA]</scope>
</reference>
<dbReference type="Proteomes" id="UP000041254">
    <property type="component" value="Unassembled WGS sequence"/>
</dbReference>
<feature type="region of interest" description="Disordered" evidence="1">
    <location>
        <begin position="28"/>
        <end position="63"/>
    </location>
</feature>
<name>A0A0G4E914_VITBC</name>
<feature type="compositionally biased region" description="Basic and acidic residues" evidence="1">
    <location>
        <begin position="47"/>
        <end position="63"/>
    </location>
</feature>
<feature type="region of interest" description="Disordered" evidence="1">
    <location>
        <begin position="124"/>
        <end position="148"/>
    </location>
</feature>
<evidence type="ECO:0000313" key="2">
    <source>
        <dbReference type="EMBL" id="CEL92014.1"/>
    </source>
</evidence>
<dbReference type="VEuPathDB" id="CryptoDB:Vbra_6752"/>
<feature type="compositionally biased region" description="Low complexity" evidence="1">
    <location>
        <begin position="192"/>
        <end position="207"/>
    </location>
</feature>
<keyword evidence="3" id="KW-1185">Reference proteome</keyword>
<dbReference type="InParanoid" id="A0A0G4E914"/>
<evidence type="ECO:0000313" key="3">
    <source>
        <dbReference type="Proteomes" id="UP000041254"/>
    </source>
</evidence>
<dbReference type="EMBL" id="CDMY01000040">
    <property type="protein sequence ID" value="CEL92014.1"/>
    <property type="molecule type" value="Genomic_DNA"/>
</dbReference>
<proteinExistence type="predicted"/>